<organism evidence="1 2">
    <name type="scientific">Pseudomonas brassicacearum</name>
    <dbReference type="NCBI Taxonomy" id="930166"/>
    <lineage>
        <taxon>Bacteria</taxon>
        <taxon>Pseudomonadati</taxon>
        <taxon>Pseudomonadota</taxon>
        <taxon>Gammaproteobacteria</taxon>
        <taxon>Pseudomonadales</taxon>
        <taxon>Pseudomonadaceae</taxon>
        <taxon>Pseudomonas</taxon>
    </lineage>
</organism>
<name>A0A423HG17_9PSED</name>
<dbReference type="EMBL" id="MOBK01000186">
    <property type="protein sequence ID" value="RON12171.1"/>
    <property type="molecule type" value="Genomic_DNA"/>
</dbReference>
<proteinExistence type="predicted"/>
<gene>
    <name evidence="1" type="ORF">BK660_29305</name>
</gene>
<reference evidence="1 2" key="1">
    <citation type="submission" date="2016-10" db="EMBL/GenBank/DDBJ databases">
        <title>Comparative genome analysis of multiple Pseudomonas spp. focuses on biocontrol and plant growth promoting traits.</title>
        <authorList>
            <person name="Tao X.-Y."/>
            <person name="Taylor C.G."/>
        </authorList>
    </citation>
    <scope>NUCLEOTIDE SEQUENCE [LARGE SCALE GENOMIC DNA]</scope>
    <source>
        <strain evidence="1 2">38D7</strain>
    </source>
</reference>
<sequence length="77" mass="7923">MISGVLQPPIAADSDCNEVPALPLPDSLVSDGLQQRLMSGEPLLLLCLIPGGGSFNHCSQSVCSCRLVTALEQSGAT</sequence>
<evidence type="ECO:0000313" key="2">
    <source>
        <dbReference type="Proteomes" id="UP000285636"/>
    </source>
</evidence>
<dbReference type="AlphaFoldDB" id="A0A423HG17"/>
<evidence type="ECO:0000313" key="1">
    <source>
        <dbReference type="EMBL" id="RON12171.1"/>
    </source>
</evidence>
<dbReference type="Proteomes" id="UP000285636">
    <property type="component" value="Unassembled WGS sequence"/>
</dbReference>
<comment type="caution">
    <text evidence="1">The sequence shown here is derived from an EMBL/GenBank/DDBJ whole genome shotgun (WGS) entry which is preliminary data.</text>
</comment>
<protein>
    <submittedName>
        <fullName evidence="1">Uncharacterized protein</fullName>
    </submittedName>
</protein>
<accession>A0A423HG17</accession>